<dbReference type="GO" id="GO:0003824">
    <property type="term" value="F:catalytic activity"/>
    <property type="evidence" value="ECO:0007669"/>
    <property type="project" value="UniProtKB-ARBA"/>
</dbReference>
<dbReference type="PANTHER" id="PTHR42964:SF1">
    <property type="entry name" value="POLYKETIDE BIOSYNTHESIS ENOYL-COA HYDRATASE PKSH-RELATED"/>
    <property type="match status" value="1"/>
</dbReference>
<protein>
    <submittedName>
        <fullName evidence="2">Methylglutaconyl-CoA hydratase</fullName>
    </submittedName>
</protein>
<dbReference type="Pfam" id="PF00378">
    <property type="entry name" value="ECH_1"/>
    <property type="match status" value="1"/>
</dbReference>
<sequence length="259" mass="28547">MEFSYITYTVGNRLATITLNRPEKRNALNGAMVSELRQAFTAAKTDETVKLVLLKANGPTFCAGADLDYLTQLQQNTYEENLRDSRELMQLFQEIYDHDKIVICQVEGHAVAGGCGLVTVCDLSFVTSNALLGYSEVKIGFIPALVSVFLVRKIGEGRARKWLLTGSLYTAAQALDDGLITTVAAPSDLEAQVQLTINDLLEGAAAHSLTSTKKLVNRVFEMPLADALEYAAQFNAETREHPACRQGIQSFLNKEKIHW</sequence>
<reference evidence="2 3" key="1">
    <citation type="submission" date="2016-08" db="EMBL/GenBank/DDBJ databases">
        <authorList>
            <person name="Seilhamer J.J."/>
        </authorList>
    </citation>
    <scope>NUCLEOTIDE SEQUENCE [LARGE SCALE GENOMIC DNA]</scope>
    <source>
        <strain evidence="2 3">A37T2</strain>
    </source>
</reference>
<dbReference type="RefSeq" id="WP_089708646.1">
    <property type="nucleotide sequence ID" value="NZ_FMAR01000001.1"/>
</dbReference>
<evidence type="ECO:0000313" key="3">
    <source>
        <dbReference type="Proteomes" id="UP000242818"/>
    </source>
</evidence>
<dbReference type="Proteomes" id="UP000242818">
    <property type="component" value="Unassembled WGS sequence"/>
</dbReference>
<proteinExistence type="inferred from homology"/>
<dbReference type="Gene3D" id="3.90.226.10">
    <property type="entry name" value="2-enoyl-CoA Hydratase, Chain A, domain 1"/>
    <property type="match status" value="1"/>
</dbReference>
<dbReference type="CDD" id="cd06558">
    <property type="entry name" value="crotonase-like"/>
    <property type="match status" value="1"/>
</dbReference>
<evidence type="ECO:0000256" key="1">
    <source>
        <dbReference type="ARBA" id="ARBA00005254"/>
    </source>
</evidence>
<dbReference type="SUPFAM" id="SSF52096">
    <property type="entry name" value="ClpP/crotonase"/>
    <property type="match status" value="1"/>
</dbReference>
<accession>A0A1C3ZRA6</accession>
<gene>
    <name evidence="2" type="ORF">GA0116948_101514</name>
</gene>
<dbReference type="STRING" id="1335309.GA0116948_101514"/>
<dbReference type="InterPro" id="IPR051683">
    <property type="entry name" value="Enoyl-CoA_Hydratase/Isomerase"/>
</dbReference>
<dbReference type="AlphaFoldDB" id="A0A1C3ZRA6"/>
<dbReference type="EMBL" id="FMAR01000001">
    <property type="protein sequence ID" value="SCB84782.1"/>
    <property type="molecule type" value="Genomic_DNA"/>
</dbReference>
<comment type="similarity">
    <text evidence="1">Belongs to the enoyl-CoA hydratase/isomerase family.</text>
</comment>
<dbReference type="InterPro" id="IPR029045">
    <property type="entry name" value="ClpP/crotonase-like_dom_sf"/>
</dbReference>
<dbReference type="InterPro" id="IPR001753">
    <property type="entry name" value="Enoyl-CoA_hydra/iso"/>
</dbReference>
<name>A0A1C3ZRA6_9BACT</name>
<keyword evidence="3" id="KW-1185">Reference proteome</keyword>
<organism evidence="2 3">
    <name type="scientific">Chitinophaga costaii</name>
    <dbReference type="NCBI Taxonomy" id="1335309"/>
    <lineage>
        <taxon>Bacteria</taxon>
        <taxon>Pseudomonadati</taxon>
        <taxon>Bacteroidota</taxon>
        <taxon>Chitinophagia</taxon>
        <taxon>Chitinophagales</taxon>
        <taxon>Chitinophagaceae</taxon>
        <taxon>Chitinophaga</taxon>
    </lineage>
</organism>
<dbReference type="OrthoDB" id="9775794at2"/>
<dbReference type="PANTHER" id="PTHR42964">
    <property type="entry name" value="ENOYL-COA HYDRATASE"/>
    <property type="match status" value="1"/>
</dbReference>
<evidence type="ECO:0000313" key="2">
    <source>
        <dbReference type="EMBL" id="SCB84782.1"/>
    </source>
</evidence>